<evidence type="ECO:0000256" key="1">
    <source>
        <dbReference type="ARBA" id="ARBA00007447"/>
    </source>
</evidence>
<feature type="disulfide bond" evidence="2">
    <location>
        <begin position="108"/>
        <end position="113"/>
    </location>
</feature>
<organism evidence="5 6">
    <name type="scientific">Haemonchus contortus</name>
    <name type="common">Barber pole worm</name>
    <dbReference type="NCBI Taxonomy" id="6289"/>
    <lineage>
        <taxon>Eukaryota</taxon>
        <taxon>Metazoa</taxon>
        <taxon>Ecdysozoa</taxon>
        <taxon>Nematoda</taxon>
        <taxon>Chromadorea</taxon>
        <taxon>Rhabditida</taxon>
        <taxon>Rhabditina</taxon>
        <taxon>Rhabditomorpha</taxon>
        <taxon>Strongyloidea</taxon>
        <taxon>Trichostrongylidae</taxon>
        <taxon>Haemonchus</taxon>
    </lineage>
</organism>
<name>A0A7I5ECV1_HAECO</name>
<proteinExistence type="inferred from homology"/>
<dbReference type="WBParaSite" id="HCON_00152150-00001">
    <property type="protein sequence ID" value="HCON_00152150-00001"/>
    <property type="gene ID" value="HCON_00152150"/>
</dbReference>
<feature type="compositionally biased region" description="Polar residues" evidence="3">
    <location>
        <begin position="390"/>
        <end position="403"/>
    </location>
</feature>
<keyword evidence="2" id="KW-1015">Disulfide bond</keyword>
<dbReference type="SUPFAM" id="SSF50630">
    <property type="entry name" value="Acid proteases"/>
    <property type="match status" value="1"/>
</dbReference>
<feature type="domain" description="Peptidase A1" evidence="4">
    <location>
        <begin position="77"/>
        <end position="387"/>
    </location>
</feature>
<keyword evidence="5" id="KW-1185">Reference proteome</keyword>
<dbReference type="Pfam" id="PF00026">
    <property type="entry name" value="Asp"/>
    <property type="match status" value="1"/>
</dbReference>
<dbReference type="InterPro" id="IPR001461">
    <property type="entry name" value="Aspartic_peptidase_A1"/>
</dbReference>
<evidence type="ECO:0000259" key="4">
    <source>
        <dbReference type="PROSITE" id="PS51767"/>
    </source>
</evidence>
<feature type="disulfide bond" evidence="2">
    <location>
        <begin position="319"/>
        <end position="351"/>
    </location>
</feature>
<dbReference type="PANTHER" id="PTHR47966">
    <property type="entry name" value="BETA-SITE APP-CLEAVING ENZYME, ISOFORM A-RELATED"/>
    <property type="match status" value="1"/>
</dbReference>
<dbReference type="InterPro" id="IPR033121">
    <property type="entry name" value="PEPTIDASE_A1"/>
</dbReference>
<feature type="compositionally biased region" description="Low complexity" evidence="3">
    <location>
        <begin position="404"/>
        <end position="415"/>
    </location>
</feature>
<dbReference type="Gene3D" id="2.40.70.10">
    <property type="entry name" value="Acid Proteases"/>
    <property type="match status" value="2"/>
</dbReference>
<evidence type="ECO:0000313" key="6">
    <source>
        <dbReference type="WBParaSite" id="HCON_00152150-00001"/>
    </source>
</evidence>
<dbReference type="Proteomes" id="UP000025227">
    <property type="component" value="Unplaced"/>
</dbReference>
<dbReference type="PROSITE" id="PS51767">
    <property type="entry name" value="PEPTIDASE_A1"/>
    <property type="match status" value="1"/>
</dbReference>
<evidence type="ECO:0000256" key="2">
    <source>
        <dbReference type="PIRSR" id="PIRSR601461-2"/>
    </source>
</evidence>
<dbReference type="PRINTS" id="PR00792">
    <property type="entry name" value="PEPSIN"/>
</dbReference>
<accession>A0A7I5ECV1</accession>
<reference evidence="6" key="1">
    <citation type="submission" date="2020-12" db="UniProtKB">
        <authorList>
            <consortium name="WormBaseParasite"/>
        </authorList>
    </citation>
    <scope>IDENTIFICATION</scope>
    <source>
        <strain evidence="6">MHco3</strain>
    </source>
</reference>
<dbReference type="GO" id="GO:0006508">
    <property type="term" value="P:proteolysis"/>
    <property type="evidence" value="ECO:0007669"/>
    <property type="project" value="InterPro"/>
</dbReference>
<dbReference type="OMA" id="CHAYDID"/>
<dbReference type="GO" id="GO:0004190">
    <property type="term" value="F:aspartic-type endopeptidase activity"/>
    <property type="evidence" value="ECO:0007669"/>
    <property type="project" value="InterPro"/>
</dbReference>
<evidence type="ECO:0000313" key="5">
    <source>
        <dbReference type="Proteomes" id="UP000025227"/>
    </source>
</evidence>
<dbReference type="OrthoDB" id="5850982at2759"/>
<dbReference type="PANTHER" id="PTHR47966:SF45">
    <property type="entry name" value="PEPTIDASE A1 DOMAIN-CONTAINING PROTEIN"/>
    <property type="match status" value="1"/>
</dbReference>
<dbReference type="GO" id="GO:0005764">
    <property type="term" value="C:lysosome"/>
    <property type="evidence" value="ECO:0007669"/>
    <property type="project" value="TreeGrafter"/>
</dbReference>
<sequence>SVLCNMKLFAFLIFTPFVVVAFHQIPLIRSASRRDEDIFRILKRRNHDDSFEARNHRNPSDEGVVSQKIVSYEDLVYAANITIGTPPQEFSVALALSAPTLWVPHPHCNGRHCDKRRKFMFNESSSFERLPSDTTYDLDSTAGSAKVILGRDIITLGGFNDEHLVIRNLTFGLATDLQPFFSQEPFDGVLGLGFAELLADVNPPIMEAFDQGVIEKPFFALWVAPHEVNGSKVGGAITYGGMDTVNCGPIIGYAAVNESITYGFKVESVSMEKFVRDETHPAFSEMVPWIEGPEYVVEILAKLAGAKYNDDEEKYEIPCDAKPPAIRFMIGDNEYPVNYTNYIIQIEEGKCVFALKPTFERHWTMGLPFIRQYCHAYDIDGERIGFATPLTNSPDHSSTSAIATTRSPRTLSTTPEYVPVTSATHSSEGSTTTAQNSSVIQFAMWISLFACVILLL</sequence>
<dbReference type="CDD" id="cd05471">
    <property type="entry name" value="pepsin_like"/>
    <property type="match status" value="1"/>
</dbReference>
<dbReference type="InterPro" id="IPR034164">
    <property type="entry name" value="Pepsin-like_dom"/>
</dbReference>
<feature type="region of interest" description="Disordered" evidence="3">
    <location>
        <begin position="390"/>
        <end position="415"/>
    </location>
</feature>
<comment type="similarity">
    <text evidence="1">Belongs to the peptidase A1 family.</text>
</comment>
<dbReference type="InterPro" id="IPR021109">
    <property type="entry name" value="Peptidase_aspartic_dom_sf"/>
</dbReference>
<dbReference type="AlphaFoldDB" id="A0A7I5ECV1"/>
<evidence type="ECO:0000256" key="3">
    <source>
        <dbReference type="SAM" id="MobiDB-lite"/>
    </source>
</evidence>
<protein>
    <submittedName>
        <fullName evidence="6">Peptidase A1 domain-containing protein</fullName>
    </submittedName>
</protein>